<evidence type="ECO:0000313" key="2">
    <source>
        <dbReference type="Proteomes" id="UP000039865"/>
    </source>
</evidence>
<sequence length="120" mass="12861">MRTCFYINNPIGWVGIYAGRLRALIFGKARAGCNAYGNCGSITVAGTVIGNHTIGSCNRRRNKSALIGIYDSACIRPGVSIASCGRSCSVQHQRMAVTNNSACRCSGRHRGCREHIELPG</sequence>
<evidence type="ECO:0000313" key="1">
    <source>
        <dbReference type="EMBL" id="CDW90348.1"/>
    </source>
</evidence>
<accession>A0A078B9X0</accession>
<reference evidence="1 2" key="1">
    <citation type="submission" date="2014-06" db="EMBL/GenBank/DDBJ databases">
        <authorList>
            <person name="Swart Estienne"/>
        </authorList>
    </citation>
    <scope>NUCLEOTIDE SEQUENCE [LARGE SCALE GENOMIC DNA]</scope>
    <source>
        <strain evidence="1 2">130c</strain>
    </source>
</reference>
<protein>
    <submittedName>
        <fullName evidence="1">Uncharacterized protein</fullName>
    </submittedName>
</protein>
<dbReference type="InParanoid" id="A0A078B9X0"/>
<name>A0A078B9X0_STYLE</name>
<gene>
    <name evidence="1" type="primary">Contig18917.g20071</name>
    <name evidence="1" type="ORF">STYLEM_19490</name>
</gene>
<proteinExistence type="predicted"/>
<dbReference type="EMBL" id="CCKQ01018392">
    <property type="protein sequence ID" value="CDW90348.1"/>
    <property type="molecule type" value="Genomic_DNA"/>
</dbReference>
<keyword evidence="2" id="KW-1185">Reference proteome</keyword>
<dbReference type="AlphaFoldDB" id="A0A078B9X0"/>
<dbReference type="Proteomes" id="UP000039865">
    <property type="component" value="Unassembled WGS sequence"/>
</dbReference>
<organism evidence="1 2">
    <name type="scientific">Stylonychia lemnae</name>
    <name type="common">Ciliate</name>
    <dbReference type="NCBI Taxonomy" id="5949"/>
    <lineage>
        <taxon>Eukaryota</taxon>
        <taxon>Sar</taxon>
        <taxon>Alveolata</taxon>
        <taxon>Ciliophora</taxon>
        <taxon>Intramacronucleata</taxon>
        <taxon>Spirotrichea</taxon>
        <taxon>Stichotrichia</taxon>
        <taxon>Sporadotrichida</taxon>
        <taxon>Oxytrichidae</taxon>
        <taxon>Stylonychinae</taxon>
        <taxon>Stylonychia</taxon>
    </lineage>
</organism>